<dbReference type="GO" id="GO:0006874">
    <property type="term" value="P:intracellular calcium ion homeostasis"/>
    <property type="evidence" value="ECO:0007669"/>
    <property type="project" value="TreeGrafter"/>
</dbReference>
<feature type="transmembrane region" description="Helical" evidence="5">
    <location>
        <begin position="39"/>
        <end position="64"/>
    </location>
</feature>
<keyword evidence="2 5" id="KW-0812">Transmembrane</keyword>
<organism evidence="7 8">
    <name type="scientific">Limnochorda pilosa</name>
    <dbReference type="NCBI Taxonomy" id="1555112"/>
    <lineage>
        <taxon>Bacteria</taxon>
        <taxon>Bacillati</taxon>
        <taxon>Bacillota</taxon>
        <taxon>Limnochordia</taxon>
        <taxon>Limnochordales</taxon>
        <taxon>Limnochordaceae</taxon>
        <taxon>Limnochorda</taxon>
    </lineage>
</organism>
<gene>
    <name evidence="7" type="ORF">LIP_0062</name>
</gene>
<dbReference type="Gene3D" id="1.20.1420.30">
    <property type="entry name" value="NCX, central ion-binding region"/>
    <property type="match status" value="1"/>
</dbReference>
<accession>A0A0K2SGE0</accession>
<feature type="transmembrane region" description="Helical" evidence="5">
    <location>
        <begin position="243"/>
        <end position="264"/>
    </location>
</feature>
<dbReference type="PANTHER" id="PTHR10846:SF8">
    <property type="entry name" value="INNER MEMBRANE PROTEIN YRBG"/>
    <property type="match status" value="1"/>
</dbReference>
<evidence type="ECO:0000313" key="8">
    <source>
        <dbReference type="Proteomes" id="UP000065807"/>
    </source>
</evidence>
<dbReference type="GO" id="GO:0005886">
    <property type="term" value="C:plasma membrane"/>
    <property type="evidence" value="ECO:0007669"/>
    <property type="project" value="TreeGrafter"/>
</dbReference>
<keyword evidence="4 5" id="KW-0472">Membrane</keyword>
<dbReference type="InterPro" id="IPR004837">
    <property type="entry name" value="NaCa_Exmemb"/>
</dbReference>
<dbReference type="AlphaFoldDB" id="A0A0K2SGE0"/>
<dbReference type="EMBL" id="AP014924">
    <property type="protein sequence ID" value="BAS25919.1"/>
    <property type="molecule type" value="Genomic_DNA"/>
</dbReference>
<dbReference type="NCBIfam" id="TIGR00367">
    <property type="entry name" value="calcium/sodium antiporter"/>
    <property type="match status" value="1"/>
</dbReference>
<dbReference type="KEGG" id="lpil:LIP_0062"/>
<evidence type="ECO:0000256" key="5">
    <source>
        <dbReference type="SAM" id="Phobius"/>
    </source>
</evidence>
<dbReference type="InterPro" id="IPR004481">
    <property type="entry name" value="K/Na/Ca-exchanger"/>
</dbReference>
<feature type="domain" description="Sodium/calcium exchanger membrane region" evidence="6">
    <location>
        <begin position="6"/>
        <end position="144"/>
    </location>
</feature>
<dbReference type="InterPro" id="IPR044880">
    <property type="entry name" value="NCX_ion-bd_dom_sf"/>
</dbReference>
<protein>
    <submittedName>
        <fullName evidence="7">K+dependent Na+ exchanger related-protein</fullName>
    </submittedName>
</protein>
<proteinExistence type="predicted"/>
<feature type="transmembrane region" description="Helical" evidence="5">
    <location>
        <begin position="299"/>
        <end position="319"/>
    </location>
</feature>
<dbReference type="GO" id="GO:0005262">
    <property type="term" value="F:calcium channel activity"/>
    <property type="evidence" value="ECO:0007669"/>
    <property type="project" value="TreeGrafter"/>
</dbReference>
<dbReference type="STRING" id="1555112.LIP_0062"/>
<dbReference type="Pfam" id="PF01699">
    <property type="entry name" value="Na_Ca_ex"/>
    <property type="match status" value="2"/>
</dbReference>
<reference evidence="8" key="2">
    <citation type="journal article" date="2016" name="Int. J. Syst. Evol. Microbiol.">
        <title>Complete genome sequence and cell structure of Limnochorda pilosa, a Gram-negative spore-former within the phylum Firmicutes.</title>
        <authorList>
            <person name="Watanabe M."/>
            <person name="Kojima H."/>
            <person name="Fukui M."/>
        </authorList>
    </citation>
    <scope>NUCLEOTIDE SEQUENCE [LARGE SCALE GENOMIC DNA]</scope>
    <source>
        <strain evidence="8">HC45</strain>
    </source>
</reference>
<feature type="domain" description="Sodium/calcium exchanger membrane region" evidence="6">
    <location>
        <begin position="178"/>
        <end position="318"/>
    </location>
</feature>
<dbReference type="Proteomes" id="UP000065807">
    <property type="component" value="Chromosome"/>
</dbReference>
<evidence type="ECO:0000256" key="3">
    <source>
        <dbReference type="ARBA" id="ARBA00022989"/>
    </source>
</evidence>
<comment type="subcellular location">
    <subcellularLocation>
        <location evidence="1">Membrane</location>
        <topology evidence="1">Multi-pass membrane protein</topology>
    </subcellularLocation>
</comment>
<feature type="transmembrane region" description="Helical" evidence="5">
    <location>
        <begin position="211"/>
        <end position="231"/>
    </location>
</feature>
<feature type="transmembrane region" description="Helical" evidence="5">
    <location>
        <begin position="6"/>
        <end position="32"/>
    </location>
</feature>
<reference evidence="8" key="1">
    <citation type="submission" date="2015-07" db="EMBL/GenBank/DDBJ databases">
        <title>Complete genome sequence and phylogenetic analysis of Limnochorda pilosa.</title>
        <authorList>
            <person name="Watanabe M."/>
            <person name="Kojima H."/>
            <person name="Fukui M."/>
        </authorList>
    </citation>
    <scope>NUCLEOTIDE SEQUENCE [LARGE SCALE GENOMIC DNA]</scope>
    <source>
        <strain evidence="8">HC45</strain>
    </source>
</reference>
<keyword evidence="8" id="KW-1185">Reference proteome</keyword>
<feature type="transmembrane region" description="Helical" evidence="5">
    <location>
        <begin position="178"/>
        <end position="196"/>
    </location>
</feature>
<evidence type="ECO:0000256" key="1">
    <source>
        <dbReference type="ARBA" id="ARBA00004141"/>
    </source>
</evidence>
<keyword evidence="3 5" id="KW-1133">Transmembrane helix</keyword>
<dbReference type="RefSeq" id="WP_158509501.1">
    <property type="nucleotide sequence ID" value="NZ_AP014924.1"/>
</dbReference>
<evidence type="ECO:0000259" key="6">
    <source>
        <dbReference type="Pfam" id="PF01699"/>
    </source>
</evidence>
<dbReference type="GO" id="GO:0008273">
    <property type="term" value="F:calcium, potassium:sodium antiporter activity"/>
    <property type="evidence" value="ECO:0007669"/>
    <property type="project" value="TreeGrafter"/>
</dbReference>
<name>A0A0K2SGE0_LIMPI</name>
<sequence>MEPVTIVLFALGIVAITKGGDWFADGAVWFAAYSGLPKVLIGATLVSIATTLPEFTVSFIAAWSGATDTAVGNAVGSTIANIGLILAGAALIQPVLAESRAFRVNGALMVLAAGLVLLIGRDGALTAGDGVLLLVAAVGYLAYQARSAGKLRRANQQDPSGAVSVPDRPSRAELPRNLGVFLLGGLLVVGGSRLVVSNGVALARMLGVSELVIALTLVSVGTSLPELVTAITSARKGHSDLSAGNIIGANILDLTWVLAGASLVRPLPMGSQVLRVDLPVSLLFMSLILLAFTSRRHVLGRGLAAGMLGAYGLYVAYLVRTGSLGPLSG</sequence>
<feature type="transmembrane region" description="Helical" evidence="5">
    <location>
        <begin position="70"/>
        <end position="92"/>
    </location>
</feature>
<evidence type="ECO:0000256" key="4">
    <source>
        <dbReference type="ARBA" id="ARBA00023136"/>
    </source>
</evidence>
<feature type="transmembrane region" description="Helical" evidence="5">
    <location>
        <begin position="125"/>
        <end position="143"/>
    </location>
</feature>
<feature type="transmembrane region" description="Helical" evidence="5">
    <location>
        <begin position="276"/>
        <end position="292"/>
    </location>
</feature>
<evidence type="ECO:0000256" key="2">
    <source>
        <dbReference type="ARBA" id="ARBA00022692"/>
    </source>
</evidence>
<dbReference type="OrthoDB" id="9794225at2"/>
<evidence type="ECO:0000313" key="7">
    <source>
        <dbReference type="EMBL" id="BAS25919.1"/>
    </source>
</evidence>
<dbReference type="PANTHER" id="PTHR10846">
    <property type="entry name" value="SODIUM/POTASSIUM/CALCIUM EXCHANGER"/>
    <property type="match status" value="1"/>
</dbReference>